<dbReference type="Pfam" id="PF05795">
    <property type="entry name" value="Plasmodium_Vir"/>
    <property type="match status" value="1"/>
</dbReference>
<evidence type="ECO:0000313" key="2">
    <source>
        <dbReference type="EMBL" id="VUZ95007.1"/>
    </source>
</evidence>
<gene>
    <name evidence="2" type="ORF">PVP01_0735700</name>
</gene>
<name>A0A564ZT74_PLAVI</name>
<proteinExistence type="predicted"/>
<sequence length="403" mass="46018">MDDIILDNLTSKKLYNEWSQGVNRYSYLKHCSYFPSAPTNVHENICELCRKLLRNLEVMQYIKNDEFYTCGLCKLLNYWLYDEVKKILSSHSENKYKEIITSLHAEWSKHKFYRPQLSGGFKIIEVKPQCKLDNTVPNLTDIEDKKRIHEHCLNYYIISKSSISDECQKYKDNIQSKSLKYEKFESLFPKDETNCTTYYNQCKSYNPIKIGTYTNCPQVIEMPEDPEEVTTLPEQSFLEGGRGVHGGEGYVDVAAEIGRVSGTKEEEVDDVKRDVEDGKMKGESLETALPIGQLQGGYASQGLSVGNSEGDTDVSKDHSLNDYSDNVKSTGTIISASSVGTIGFLFLVYKFTPLRSMLDPRIRNTKKNLINGVQGSNELKSQDYDLDSTVMDFNRYNIGYQSR</sequence>
<dbReference type="InterPro" id="IPR008780">
    <property type="entry name" value="Plasmodium_Vir"/>
</dbReference>
<dbReference type="AlphaFoldDB" id="A0A564ZT74"/>
<accession>A0A564ZT74</accession>
<reference evidence="3" key="1">
    <citation type="submission" date="2016-07" db="EMBL/GenBank/DDBJ databases">
        <authorList>
            <consortium name="Pathogen Informatics"/>
        </authorList>
    </citation>
    <scope>NUCLEOTIDE SEQUENCE [LARGE SCALE GENOMIC DNA]</scope>
</reference>
<dbReference type="VEuPathDB" id="PlasmoDB:PVW1_020008600"/>
<dbReference type="VEuPathDB" id="PlasmoDB:PVP01_0735700"/>
<dbReference type="Proteomes" id="UP000220605">
    <property type="component" value="Chromosome 7"/>
</dbReference>
<dbReference type="EMBL" id="LT635618">
    <property type="protein sequence ID" value="VUZ95007.1"/>
    <property type="molecule type" value="Genomic_DNA"/>
</dbReference>
<feature type="region of interest" description="Disordered" evidence="1">
    <location>
        <begin position="300"/>
        <end position="319"/>
    </location>
</feature>
<evidence type="ECO:0000256" key="1">
    <source>
        <dbReference type="SAM" id="MobiDB-lite"/>
    </source>
</evidence>
<dbReference type="VEuPathDB" id="PlasmoDB:PVX_096945"/>
<organism evidence="2 3">
    <name type="scientific">Plasmodium vivax</name>
    <name type="common">malaria parasite P. vivax</name>
    <dbReference type="NCBI Taxonomy" id="5855"/>
    <lineage>
        <taxon>Eukaryota</taxon>
        <taxon>Sar</taxon>
        <taxon>Alveolata</taxon>
        <taxon>Apicomplexa</taxon>
        <taxon>Aconoidasida</taxon>
        <taxon>Haemosporida</taxon>
        <taxon>Plasmodiidae</taxon>
        <taxon>Plasmodium</taxon>
        <taxon>Plasmodium (Plasmodium)</taxon>
    </lineage>
</organism>
<protein>
    <submittedName>
        <fullName evidence="2">VIR protein</fullName>
    </submittedName>
</protein>
<evidence type="ECO:0000313" key="3">
    <source>
        <dbReference type="Proteomes" id="UP000220605"/>
    </source>
</evidence>
<dbReference type="VEuPathDB" id="PlasmoDB:PVPAM_000008700"/>